<feature type="transmembrane region" description="Helical" evidence="1">
    <location>
        <begin position="134"/>
        <end position="155"/>
    </location>
</feature>
<proteinExistence type="predicted"/>
<dbReference type="InterPro" id="IPR038770">
    <property type="entry name" value="Na+/solute_symporter_sf"/>
</dbReference>
<dbReference type="RefSeq" id="WP_145026670.1">
    <property type="nucleotide sequence ID" value="NZ_CP036271.1"/>
</dbReference>
<dbReference type="KEGG" id="ccos:Pan44_03740"/>
<gene>
    <name evidence="2" type="ORF">Pan44_03740</name>
</gene>
<feature type="transmembrane region" description="Helical" evidence="1">
    <location>
        <begin position="74"/>
        <end position="96"/>
    </location>
</feature>
<evidence type="ECO:0000313" key="2">
    <source>
        <dbReference type="EMBL" id="QDT52364.1"/>
    </source>
</evidence>
<feature type="transmembrane region" description="Helical" evidence="1">
    <location>
        <begin position="167"/>
        <end position="185"/>
    </location>
</feature>
<feature type="transmembrane region" description="Helical" evidence="1">
    <location>
        <begin position="43"/>
        <end position="62"/>
    </location>
</feature>
<sequence length="339" mass="35940">MLRFLRHHWFVISVCVLVPAGFSIGRGMSPADVERFNATVGSWMSRGLAALILFLMSFTLDNSRIVAAIRSPRAVLWASIVNAGVIPLLAWPMMAFQPVADFRIGLMIAASVPCTMAAASMWTRSAGGNDAISLLVTTITNGLCFVIAPFWLGIASGEQLNLAAGQMMVPLIIGSFIPIVIGQLVRLHPAAAGLADRHKSAFSNLAQACIALQIVWVCITAGPQVSQGVAEGDRDGWIAAGIAWASCTGLHVVGLVLGAWGGRWLGYARGDRIAAAFAASQKTLPIGILIARDPALLGRLGLPFAVFPMLMYHVTQLVIDTVIVECIKPKGGDELEDAT</sequence>
<dbReference type="GO" id="GO:0005886">
    <property type="term" value="C:plasma membrane"/>
    <property type="evidence" value="ECO:0007669"/>
    <property type="project" value="TreeGrafter"/>
</dbReference>
<dbReference type="PANTHER" id="PTHR18640:SF5">
    <property type="entry name" value="SODIUM_BILE ACID COTRANSPORTER 7"/>
    <property type="match status" value="1"/>
</dbReference>
<dbReference type="Pfam" id="PF13593">
    <property type="entry name" value="SBF_like"/>
    <property type="match status" value="1"/>
</dbReference>
<evidence type="ECO:0000256" key="1">
    <source>
        <dbReference type="SAM" id="Phobius"/>
    </source>
</evidence>
<dbReference type="InterPro" id="IPR016833">
    <property type="entry name" value="Put_Na-Bile_cotransptr"/>
</dbReference>
<dbReference type="OrthoDB" id="245077at2"/>
<feature type="transmembrane region" description="Helical" evidence="1">
    <location>
        <begin position="237"/>
        <end position="260"/>
    </location>
</feature>
<accession>A0A517S8A9</accession>
<keyword evidence="3" id="KW-1185">Reference proteome</keyword>
<reference evidence="2 3" key="1">
    <citation type="submission" date="2019-02" db="EMBL/GenBank/DDBJ databases">
        <title>Deep-cultivation of Planctomycetes and their phenomic and genomic characterization uncovers novel biology.</title>
        <authorList>
            <person name="Wiegand S."/>
            <person name="Jogler M."/>
            <person name="Boedeker C."/>
            <person name="Pinto D."/>
            <person name="Vollmers J."/>
            <person name="Rivas-Marin E."/>
            <person name="Kohn T."/>
            <person name="Peeters S.H."/>
            <person name="Heuer A."/>
            <person name="Rast P."/>
            <person name="Oberbeckmann S."/>
            <person name="Bunk B."/>
            <person name="Jeske O."/>
            <person name="Meyerdierks A."/>
            <person name="Storesund J.E."/>
            <person name="Kallscheuer N."/>
            <person name="Luecker S."/>
            <person name="Lage O.M."/>
            <person name="Pohl T."/>
            <person name="Merkel B.J."/>
            <person name="Hornburger P."/>
            <person name="Mueller R.-W."/>
            <person name="Bruemmer F."/>
            <person name="Labrenz M."/>
            <person name="Spormann A.M."/>
            <person name="Op den Camp H."/>
            <person name="Overmann J."/>
            <person name="Amann R."/>
            <person name="Jetten M.S.M."/>
            <person name="Mascher T."/>
            <person name="Medema M.H."/>
            <person name="Devos D.P."/>
            <person name="Kaster A.-K."/>
            <person name="Ovreas L."/>
            <person name="Rohde M."/>
            <person name="Galperin M.Y."/>
            <person name="Jogler C."/>
        </authorList>
    </citation>
    <scope>NUCLEOTIDE SEQUENCE [LARGE SCALE GENOMIC DNA]</scope>
    <source>
        <strain evidence="2 3">Pan44</strain>
    </source>
</reference>
<dbReference type="AlphaFoldDB" id="A0A517S8A9"/>
<dbReference type="Proteomes" id="UP000315700">
    <property type="component" value="Chromosome"/>
</dbReference>
<feature type="transmembrane region" description="Helical" evidence="1">
    <location>
        <begin position="102"/>
        <end position="122"/>
    </location>
</feature>
<evidence type="ECO:0000313" key="3">
    <source>
        <dbReference type="Proteomes" id="UP000315700"/>
    </source>
</evidence>
<feature type="transmembrane region" description="Helical" evidence="1">
    <location>
        <begin position="205"/>
        <end position="225"/>
    </location>
</feature>
<dbReference type="EMBL" id="CP036271">
    <property type="protein sequence ID" value="QDT52364.1"/>
    <property type="molecule type" value="Genomic_DNA"/>
</dbReference>
<protein>
    <submittedName>
        <fullName evidence="2">Sodium Bile acid symporter family protein</fullName>
    </submittedName>
</protein>
<organism evidence="2 3">
    <name type="scientific">Caulifigura coniformis</name>
    <dbReference type="NCBI Taxonomy" id="2527983"/>
    <lineage>
        <taxon>Bacteria</taxon>
        <taxon>Pseudomonadati</taxon>
        <taxon>Planctomycetota</taxon>
        <taxon>Planctomycetia</taxon>
        <taxon>Planctomycetales</taxon>
        <taxon>Planctomycetaceae</taxon>
        <taxon>Caulifigura</taxon>
    </lineage>
</organism>
<keyword evidence="1" id="KW-1133">Transmembrane helix</keyword>
<dbReference type="Gene3D" id="1.20.1530.20">
    <property type="match status" value="1"/>
</dbReference>
<keyword evidence="1" id="KW-0812">Transmembrane</keyword>
<name>A0A517S8A9_9PLAN</name>
<dbReference type="InParanoid" id="A0A517S8A9"/>
<dbReference type="PANTHER" id="PTHR18640">
    <property type="entry name" value="SOLUTE CARRIER FAMILY 10 MEMBER 7"/>
    <property type="match status" value="1"/>
</dbReference>
<keyword evidence="1" id="KW-0472">Membrane</keyword>